<dbReference type="Pfam" id="PF01541">
    <property type="entry name" value="GIY-YIG"/>
    <property type="match status" value="1"/>
</dbReference>
<dbReference type="GO" id="GO:0033557">
    <property type="term" value="C:Slx1-Slx4 complex"/>
    <property type="evidence" value="ECO:0007669"/>
    <property type="project" value="UniProtKB-UniRule"/>
</dbReference>
<dbReference type="InterPro" id="IPR048749">
    <property type="entry name" value="SLX1_C"/>
</dbReference>
<comment type="cofactor">
    <cofactor evidence="9">
        <name>a divalent metal cation</name>
        <dbReference type="ChEBI" id="CHEBI:60240"/>
    </cofactor>
</comment>
<evidence type="ECO:0000259" key="11">
    <source>
        <dbReference type="PROSITE" id="PS50164"/>
    </source>
</evidence>
<keyword evidence="6 9" id="KW-0233">DNA recombination</keyword>
<evidence type="ECO:0000256" key="10">
    <source>
        <dbReference type="SAM" id="MobiDB-lite"/>
    </source>
</evidence>
<feature type="compositionally biased region" description="Acidic residues" evidence="10">
    <location>
        <begin position="340"/>
        <end position="367"/>
    </location>
</feature>
<dbReference type="OrthoDB" id="24645at2759"/>
<dbReference type="GO" id="GO:0008821">
    <property type="term" value="F:crossover junction DNA endonuclease activity"/>
    <property type="evidence" value="ECO:0007669"/>
    <property type="project" value="TreeGrafter"/>
</dbReference>
<dbReference type="PANTHER" id="PTHR20208:SF10">
    <property type="entry name" value="STRUCTURE-SPECIFIC ENDONUCLEASE SUBUNIT SLX1"/>
    <property type="match status" value="1"/>
</dbReference>
<dbReference type="GO" id="GO:0008270">
    <property type="term" value="F:zinc ion binding"/>
    <property type="evidence" value="ECO:0007669"/>
    <property type="project" value="UniProtKB-KW"/>
</dbReference>
<dbReference type="SUPFAM" id="SSF82771">
    <property type="entry name" value="GIY-YIG endonuclease"/>
    <property type="match status" value="1"/>
</dbReference>
<dbReference type="EMBL" id="JXNT01000003">
    <property type="protein sequence ID" value="ODM20885.1"/>
    <property type="molecule type" value="Genomic_DNA"/>
</dbReference>
<accession>A0A1E3BIU8</accession>
<organism evidence="12 13">
    <name type="scientific">Aspergillus cristatus</name>
    <name type="common">Chinese Fuzhuan brick tea-fermentation fungus</name>
    <name type="synonym">Eurotium cristatum</name>
    <dbReference type="NCBI Taxonomy" id="573508"/>
    <lineage>
        <taxon>Eukaryota</taxon>
        <taxon>Fungi</taxon>
        <taxon>Dikarya</taxon>
        <taxon>Ascomycota</taxon>
        <taxon>Pezizomycotina</taxon>
        <taxon>Eurotiomycetes</taxon>
        <taxon>Eurotiomycetidae</taxon>
        <taxon>Eurotiales</taxon>
        <taxon>Aspergillaceae</taxon>
        <taxon>Aspergillus</taxon>
        <taxon>Aspergillus subgen. Aspergillus</taxon>
    </lineage>
</organism>
<dbReference type="VEuPathDB" id="FungiDB:SI65_03938"/>
<dbReference type="Pfam" id="PF21202">
    <property type="entry name" value="SLX1_C"/>
    <property type="match status" value="1"/>
</dbReference>
<comment type="similarity">
    <text evidence="9">Belongs to the SLX1 family.</text>
</comment>
<evidence type="ECO:0000256" key="7">
    <source>
        <dbReference type="ARBA" id="ARBA00023204"/>
    </source>
</evidence>
<name>A0A1E3BIU8_ASPCR</name>
<keyword evidence="3 9" id="KW-0227">DNA damage</keyword>
<feature type="region of interest" description="Disordered" evidence="10">
    <location>
        <begin position="314"/>
        <end position="391"/>
    </location>
</feature>
<keyword evidence="8 9" id="KW-0539">Nucleus</keyword>
<feature type="region of interest" description="Disordered" evidence="10">
    <location>
        <begin position="31"/>
        <end position="55"/>
    </location>
</feature>
<dbReference type="CDD" id="cd10455">
    <property type="entry name" value="GIY-YIG_SLX1"/>
    <property type="match status" value="1"/>
</dbReference>
<reference evidence="12 13" key="1">
    <citation type="journal article" date="2016" name="BMC Genomics">
        <title>Comparative genomic and transcriptomic analyses of the Fuzhuan brick tea-fermentation fungus Aspergillus cristatus.</title>
        <authorList>
            <person name="Ge Y."/>
            <person name="Wang Y."/>
            <person name="Liu Y."/>
            <person name="Tan Y."/>
            <person name="Ren X."/>
            <person name="Zhang X."/>
            <person name="Hyde K.D."/>
            <person name="Liu Y."/>
            <person name="Liu Z."/>
        </authorList>
    </citation>
    <scope>NUCLEOTIDE SEQUENCE [LARGE SCALE GENOMIC DNA]</scope>
    <source>
        <strain evidence="12 13">GZAAS20.1005</strain>
    </source>
</reference>
<dbReference type="Gene3D" id="3.40.1440.10">
    <property type="entry name" value="GIY-YIG endonuclease"/>
    <property type="match status" value="1"/>
</dbReference>
<keyword evidence="2 9" id="KW-0255">Endonuclease</keyword>
<keyword evidence="7 9" id="KW-0234">DNA repair</keyword>
<dbReference type="InterPro" id="IPR013083">
    <property type="entry name" value="Znf_RING/FYVE/PHD"/>
</dbReference>
<evidence type="ECO:0000256" key="4">
    <source>
        <dbReference type="ARBA" id="ARBA00022771"/>
    </source>
</evidence>
<evidence type="ECO:0000256" key="8">
    <source>
        <dbReference type="ARBA" id="ARBA00023242"/>
    </source>
</evidence>
<protein>
    <recommendedName>
        <fullName evidence="11">GIY-YIG domain-containing protein</fullName>
    </recommendedName>
</protein>
<keyword evidence="5 9" id="KW-0378">Hydrolase</keyword>
<sequence length="391" mass="44385">MTDEDQTKPIPAFYACYLLRSTVRHASLYIGSTPDPSRRLTQHNGATKGGAKRTARGNLRPWEMTILVEGFMSRIGALQFEWAWQHTNDSRHARLGQMTGEEGTAASRVTIDAAAGKAKPQRRRTRRSMKAHLEDLHVLLRSNYFSNWPLRVRFFSADVYRQWKAWSDRVDDSLPSHIQIILDGDCDLLHNQTDKGDKVESVHNIQTRYTNIDEYLEKAALLLDDPTDLRCKICHGRVIPKDELVVVCPQTACHCTSHMSCLSASFLAAAGEPDRFVPMHGTCPACKKTIKWPVIMQEMTLRRRGDKELRAILRKKKRRDNQNRKKDAKGVQGTATTEQDSFDDSADDDALDENWIEEQASESDSDTEIPNARSKPAPPRLEIVIEDSEDD</sequence>
<dbReference type="AlphaFoldDB" id="A0A1E3BIU8"/>
<comment type="subunit">
    <text evidence="9">Forms a heterodimer with SLX4.</text>
</comment>
<gene>
    <name evidence="12" type="ORF">SI65_03938</name>
</gene>
<keyword evidence="13" id="KW-1185">Reference proteome</keyword>
<dbReference type="InterPro" id="IPR027520">
    <property type="entry name" value="Slx1"/>
</dbReference>
<comment type="caution">
    <text evidence="12">The sequence shown here is derived from an EMBL/GenBank/DDBJ whole genome shotgun (WGS) entry which is preliminary data.</text>
</comment>
<dbReference type="Gene3D" id="3.30.40.10">
    <property type="entry name" value="Zinc/RING finger domain, C3HC4 (zinc finger)"/>
    <property type="match status" value="1"/>
</dbReference>
<feature type="compositionally biased region" description="Basic and acidic residues" evidence="10">
    <location>
        <begin position="320"/>
        <end position="329"/>
    </location>
</feature>
<dbReference type="InterPro" id="IPR035901">
    <property type="entry name" value="GIY-YIG_endonuc_sf"/>
</dbReference>
<keyword evidence="4" id="KW-0863">Zinc-finger</keyword>
<comment type="caution">
    <text evidence="9">Lacks conserved residue(s) required for the propagation of feature annotation.</text>
</comment>
<dbReference type="HAMAP" id="MF_03100">
    <property type="entry name" value="Endonuc_su_Slx1"/>
    <property type="match status" value="1"/>
</dbReference>
<evidence type="ECO:0000256" key="9">
    <source>
        <dbReference type="HAMAP-Rule" id="MF_03100"/>
    </source>
</evidence>
<dbReference type="GO" id="GO:0017108">
    <property type="term" value="F:5'-flap endonuclease activity"/>
    <property type="evidence" value="ECO:0007669"/>
    <property type="project" value="InterPro"/>
</dbReference>
<evidence type="ECO:0000256" key="6">
    <source>
        <dbReference type="ARBA" id="ARBA00023172"/>
    </source>
</evidence>
<comment type="function">
    <text evidence="9">Catalytic subunit of the SLX1-SLX4 structure-specific endonuclease that resolves DNA secondary structures generated during DNA repair and recombination. Has endonuclease activity towards branched DNA substrates, introducing single-strand cuts in duplex DNA close to junctions with ss-DNA.</text>
</comment>
<evidence type="ECO:0000256" key="3">
    <source>
        <dbReference type="ARBA" id="ARBA00022763"/>
    </source>
</evidence>
<comment type="subcellular location">
    <subcellularLocation>
        <location evidence="9">Nucleus</location>
    </subcellularLocation>
</comment>
<dbReference type="FunFam" id="3.40.1440.10:FF:000006">
    <property type="entry name" value="Structure-specific endonuclease subunit SLX1"/>
    <property type="match status" value="1"/>
</dbReference>
<dbReference type="Proteomes" id="UP000094569">
    <property type="component" value="Unassembled WGS sequence"/>
</dbReference>
<dbReference type="PANTHER" id="PTHR20208">
    <property type="entry name" value="STRUCTURE-SPECIFIC ENDONUCLEASE SUBUNIT SLX1"/>
    <property type="match status" value="1"/>
</dbReference>
<evidence type="ECO:0000256" key="5">
    <source>
        <dbReference type="ARBA" id="ARBA00022801"/>
    </source>
</evidence>
<dbReference type="InterPro" id="IPR050381">
    <property type="entry name" value="SLX1_endonuclease"/>
</dbReference>
<keyword evidence="4" id="KW-0862">Zinc</keyword>
<dbReference type="PROSITE" id="PS50164">
    <property type="entry name" value="GIY_YIG"/>
    <property type="match status" value="1"/>
</dbReference>
<keyword evidence="1 9" id="KW-0540">Nuclease</keyword>
<evidence type="ECO:0000313" key="13">
    <source>
        <dbReference type="Proteomes" id="UP000094569"/>
    </source>
</evidence>
<feature type="domain" description="GIY-YIG" evidence="11">
    <location>
        <begin position="12"/>
        <end position="94"/>
    </location>
</feature>
<dbReference type="InterPro" id="IPR000305">
    <property type="entry name" value="GIY-YIG_endonuc"/>
</dbReference>
<dbReference type="GO" id="GO:0000724">
    <property type="term" value="P:double-strand break repair via homologous recombination"/>
    <property type="evidence" value="ECO:0007669"/>
    <property type="project" value="TreeGrafter"/>
</dbReference>
<evidence type="ECO:0000256" key="1">
    <source>
        <dbReference type="ARBA" id="ARBA00022722"/>
    </source>
</evidence>
<evidence type="ECO:0000256" key="2">
    <source>
        <dbReference type="ARBA" id="ARBA00022759"/>
    </source>
</evidence>
<evidence type="ECO:0000313" key="12">
    <source>
        <dbReference type="EMBL" id="ODM20885.1"/>
    </source>
</evidence>
<keyword evidence="4" id="KW-0479">Metal-binding</keyword>
<proteinExistence type="inferred from homology"/>
<dbReference type="STRING" id="573508.A0A1E3BIU8"/>